<protein>
    <submittedName>
        <fullName evidence="2">J domain-containing protein</fullName>
    </submittedName>
</protein>
<organism evidence="1 2">
    <name type="scientific">Panagrolaimus sp. PS1159</name>
    <dbReference type="NCBI Taxonomy" id="55785"/>
    <lineage>
        <taxon>Eukaryota</taxon>
        <taxon>Metazoa</taxon>
        <taxon>Ecdysozoa</taxon>
        <taxon>Nematoda</taxon>
        <taxon>Chromadorea</taxon>
        <taxon>Rhabditida</taxon>
        <taxon>Tylenchina</taxon>
        <taxon>Panagrolaimomorpha</taxon>
        <taxon>Panagrolaimoidea</taxon>
        <taxon>Panagrolaimidae</taxon>
        <taxon>Panagrolaimus</taxon>
    </lineage>
</organism>
<accession>A0AC35GUN7</accession>
<proteinExistence type="predicted"/>
<reference evidence="2" key="1">
    <citation type="submission" date="2022-11" db="UniProtKB">
        <authorList>
            <consortium name="WormBaseParasite"/>
        </authorList>
    </citation>
    <scope>IDENTIFICATION</scope>
</reference>
<evidence type="ECO:0000313" key="1">
    <source>
        <dbReference type="Proteomes" id="UP000887580"/>
    </source>
</evidence>
<dbReference type="WBParaSite" id="PS1159_v2.g8778.t1">
    <property type="protein sequence ID" value="PS1159_v2.g8778.t1"/>
    <property type="gene ID" value="PS1159_v2.g8778"/>
</dbReference>
<dbReference type="Proteomes" id="UP000887580">
    <property type="component" value="Unplaced"/>
</dbReference>
<sequence>MLLDFHVIGCSSSELVFLNRFRSSTKLQLRYLQTRVRSYYDILGVSKNATQTEIKKAYYVKSKLAHPDITGDPKAFVELKKAYDTLRRPADRKIYDDGGRSPHPGKIYPYPQHPYPNYSYTRAHGSYGYGQDWRTDFDQNFAEFIKKSRNRPVDERDRIHWRKIWTYTAIGLGIVLAYNVGYLLMLMNQQRQIEKLIAKDEIARCFLRQKEYRDRFHDNSEVEAFAKILKADMDFAHQRKLEELREKNEYEIRDSERWLDAVREPMAPRRRQRNQQLKNGE</sequence>
<name>A0AC35GUN7_9BILA</name>
<evidence type="ECO:0000313" key="2">
    <source>
        <dbReference type="WBParaSite" id="PS1159_v2.g8778.t1"/>
    </source>
</evidence>